<dbReference type="EMBL" id="BMMV01000021">
    <property type="protein sequence ID" value="GGK16165.1"/>
    <property type="molecule type" value="Genomic_DNA"/>
</dbReference>
<evidence type="ECO:0000313" key="2">
    <source>
        <dbReference type="EMBL" id="GGK16165.1"/>
    </source>
</evidence>
<dbReference type="Proteomes" id="UP000660265">
    <property type="component" value="Unassembled WGS sequence"/>
</dbReference>
<evidence type="ECO:0000313" key="3">
    <source>
        <dbReference type="Proteomes" id="UP000660265"/>
    </source>
</evidence>
<name>A0ABQ2EM03_9ACTN</name>
<reference evidence="3" key="1">
    <citation type="journal article" date="2019" name="Int. J. Syst. Evol. Microbiol.">
        <title>The Global Catalogue of Microorganisms (GCM) 10K type strain sequencing project: providing services to taxonomists for standard genome sequencing and annotation.</title>
        <authorList>
            <consortium name="The Broad Institute Genomics Platform"/>
            <consortium name="The Broad Institute Genome Sequencing Center for Infectious Disease"/>
            <person name="Wu L."/>
            <person name="Ma J."/>
        </authorList>
    </citation>
    <scope>NUCLEOTIDE SEQUENCE [LARGE SCALE GENOMIC DNA]</scope>
    <source>
        <strain evidence="3">CGMCC 4.7275</strain>
    </source>
</reference>
<gene>
    <name evidence="2" type="ORF">GCM10011583_55050</name>
</gene>
<sequence>MRLDEETHLDESPLRPDSHRYVGVAAGRRCVRQGKGERHPSFAIKPEVAPRMIARFSDAGHQAAWVAGDEVYGGNRMPPMTLEQRGVGGRASGRVGGLNSQPAHTNTSAPACDGRDRGSQR</sequence>
<feature type="region of interest" description="Disordered" evidence="1">
    <location>
        <begin position="73"/>
        <end position="121"/>
    </location>
</feature>
<protein>
    <recommendedName>
        <fullName evidence="4">Transposase IS701-like DDE domain-containing protein</fullName>
    </recommendedName>
</protein>
<organism evidence="2 3">
    <name type="scientific">Streptomyces camponoticapitis</name>
    <dbReference type="NCBI Taxonomy" id="1616125"/>
    <lineage>
        <taxon>Bacteria</taxon>
        <taxon>Bacillati</taxon>
        <taxon>Actinomycetota</taxon>
        <taxon>Actinomycetes</taxon>
        <taxon>Kitasatosporales</taxon>
        <taxon>Streptomycetaceae</taxon>
        <taxon>Streptomyces</taxon>
    </lineage>
</organism>
<accession>A0ABQ2EM03</accession>
<feature type="compositionally biased region" description="Polar residues" evidence="1">
    <location>
        <begin position="98"/>
        <end position="109"/>
    </location>
</feature>
<comment type="caution">
    <text evidence="2">The sequence shown here is derived from an EMBL/GenBank/DDBJ whole genome shotgun (WGS) entry which is preliminary data.</text>
</comment>
<keyword evidence="3" id="KW-1185">Reference proteome</keyword>
<evidence type="ECO:0008006" key="4">
    <source>
        <dbReference type="Google" id="ProtNLM"/>
    </source>
</evidence>
<proteinExistence type="predicted"/>
<evidence type="ECO:0000256" key="1">
    <source>
        <dbReference type="SAM" id="MobiDB-lite"/>
    </source>
</evidence>
<feature type="compositionally biased region" description="Gly residues" evidence="1">
    <location>
        <begin position="86"/>
        <end position="96"/>
    </location>
</feature>